<reference evidence="1" key="1">
    <citation type="journal article" date="2021" name="Proc. Natl. Acad. Sci. U.S.A.">
        <title>A Catalog of Tens of Thousands of Viruses from Human Metagenomes Reveals Hidden Associations with Chronic Diseases.</title>
        <authorList>
            <person name="Tisza M.J."/>
            <person name="Buck C.B."/>
        </authorList>
    </citation>
    <scope>NUCLEOTIDE SEQUENCE</scope>
    <source>
        <strain evidence="1">CtmpG14</strain>
    </source>
</reference>
<protein>
    <submittedName>
        <fullName evidence="1">Uncharacterized protein</fullName>
    </submittedName>
</protein>
<dbReference type="EMBL" id="BK015384">
    <property type="protein sequence ID" value="DAE04193.1"/>
    <property type="molecule type" value="Genomic_DNA"/>
</dbReference>
<proteinExistence type="predicted"/>
<name>A0A8S5PCU3_9CAUD</name>
<organism evidence="1">
    <name type="scientific">Siphoviridae sp. ctmpG14</name>
    <dbReference type="NCBI Taxonomy" id="2825654"/>
    <lineage>
        <taxon>Viruses</taxon>
        <taxon>Duplodnaviria</taxon>
        <taxon>Heunggongvirae</taxon>
        <taxon>Uroviricota</taxon>
        <taxon>Caudoviricetes</taxon>
    </lineage>
</organism>
<accession>A0A8S5PCU3</accession>
<evidence type="ECO:0000313" key="1">
    <source>
        <dbReference type="EMBL" id="DAE04193.1"/>
    </source>
</evidence>
<sequence length="30" mass="3545">MFHRFEIISSDKPTIKPTLALSANFKEIYF</sequence>